<dbReference type="PATRIC" id="fig|999422.3.peg.57"/>
<name>H1HIR5_9BACT</name>
<dbReference type="Pfam" id="PF18291">
    <property type="entry name" value="HU-HIG"/>
    <property type="match status" value="1"/>
</dbReference>
<evidence type="ECO:0000313" key="4">
    <source>
        <dbReference type="Proteomes" id="UP000003167"/>
    </source>
</evidence>
<dbReference type="STRING" id="999422.HMPREF9944_00059"/>
<accession>H1HIR5</accession>
<dbReference type="SUPFAM" id="SSF47729">
    <property type="entry name" value="IHF-like DNA-binding proteins"/>
    <property type="match status" value="1"/>
</dbReference>
<keyword evidence="4" id="KW-1185">Reference proteome</keyword>
<evidence type="ECO:0000313" key="3">
    <source>
        <dbReference type="EMBL" id="EHO74860.1"/>
    </source>
</evidence>
<feature type="domain" description="HU" evidence="2">
    <location>
        <begin position="4"/>
        <end position="119"/>
    </location>
</feature>
<dbReference type="NCBIfam" id="TIGR01201">
    <property type="entry name" value="HU_rel"/>
    <property type="match status" value="1"/>
</dbReference>
<dbReference type="EMBL" id="AGEK01000004">
    <property type="protein sequence ID" value="EHO74860.1"/>
    <property type="molecule type" value="Genomic_DNA"/>
</dbReference>
<dbReference type="OrthoDB" id="1081471at2"/>
<proteinExistence type="predicted"/>
<protein>
    <submittedName>
        <fullName evidence="3">Putative DNA-binding protein</fullName>
    </submittedName>
</protein>
<keyword evidence="1 3" id="KW-0238">DNA-binding</keyword>
<dbReference type="AlphaFoldDB" id="H1HIR5"/>
<dbReference type="Proteomes" id="UP000003167">
    <property type="component" value="Unassembled WGS sequence"/>
</dbReference>
<comment type="caution">
    <text evidence="3">The sequence shown here is derived from an EMBL/GenBank/DDBJ whole genome shotgun (WGS) entry which is preliminary data.</text>
</comment>
<dbReference type="InterPro" id="IPR010992">
    <property type="entry name" value="IHF-like_DNA-bd_dom_sf"/>
</dbReference>
<dbReference type="GO" id="GO:0003677">
    <property type="term" value="F:DNA binding"/>
    <property type="evidence" value="ECO:0007669"/>
    <property type="project" value="UniProtKB-KW"/>
</dbReference>
<gene>
    <name evidence="3" type="ORF">HMPREF9944_00059</name>
</gene>
<sequence>MKIKLVKRANPQKKTEKKFYANAVNAGRKTLRDISRDIAGRSSLTRGDIDNVLLNFVECLPGYLRDGFSIQLGEFCTLRASLSSKGAATEKEFKTESIKPRIVFTPGVELKRALSETTYETAKGEMEIKGG</sequence>
<dbReference type="RefSeq" id="WP_008563630.1">
    <property type="nucleotide sequence ID" value="NZ_JH594500.1"/>
</dbReference>
<evidence type="ECO:0000259" key="2">
    <source>
        <dbReference type="Pfam" id="PF18291"/>
    </source>
</evidence>
<organism evidence="3 4">
    <name type="scientific">Segatella maculosa OT 289</name>
    <dbReference type="NCBI Taxonomy" id="999422"/>
    <lineage>
        <taxon>Bacteria</taxon>
        <taxon>Pseudomonadati</taxon>
        <taxon>Bacteroidota</taxon>
        <taxon>Bacteroidia</taxon>
        <taxon>Bacteroidales</taxon>
        <taxon>Prevotellaceae</taxon>
        <taxon>Segatella</taxon>
    </lineage>
</organism>
<dbReference type="InterPro" id="IPR041607">
    <property type="entry name" value="HU-HIG"/>
</dbReference>
<reference evidence="3 4" key="1">
    <citation type="submission" date="2011-12" db="EMBL/GenBank/DDBJ databases">
        <title>The Genome Sequence of Prevotella maculosa OT 289.</title>
        <authorList>
            <consortium name="The Broad Institute Genome Sequencing Platform"/>
            <person name="Earl A."/>
            <person name="Ward D."/>
            <person name="Feldgarden M."/>
            <person name="Gevers D."/>
            <person name="Izard J."/>
            <person name="Blanton J.M."/>
            <person name="Mathney J."/>
            <person name="Tanner A.C."/>
            <person name="Dewhirst F.E."/>
            <person name="Young S.K."/>
            <person name="Zeng Q."/>
            <person name="Gargeya S."/>
            <person name="Fitzgerald M."/>
            <person name="Haas B."/>
            <person name="Abouelleil A."/>
            <person name="Alvarado L."/>
            <person name="Arachchi H.M."/>
            <person name="Berlin A."/>
            <person name="Chapman S.B."/>
            <person name="Gearin G."/>
            <person name="Goldberg J."/>
            <person name="Griggs A."/>
            <person name="Gujja S."/>
            <person name="Hansen M."/>
            <person name="Heiman D."/>
            <person name="Howarth C."/>
            <person name="Larimer J."/>
            <person name="Lui A."/>
            <person name="MacDonald P.J.P."/>
            <person name="McCowen C."/>
            <person name="Montmayeur A."/>
            <person name="Murphy C."/>
            <person name="Neiman D."/>
            <person name="Pearson M."/>
            <person name="Priest M."/>
            <person name="Roberts A."/>
            <person name="Saif S."/>
            <person name="Shea T."/>
            <person name="Sisk P."/>
            <person name="Stolte C."/>
            <person name="Sykes S."/>
            <person name="Wortman J."/>
            <person name="Nusbaum C."/>
            <person name="Birren B."/>
        </authorList>
    </citation>
    <scope>NUCLEOTIDE SEQUENCE [LARGE SCALE GENOMIC DNA]</scope>
    <source>
        <strain evidence="3 4">OT 289</strain>
    </source>
</reference>
<dbReference type="InterPro" id="IPR005902">
    <property type="entry name" value="HU_DNA-bd_put"/>
</dbReference>
<evidence type="ECO:0000256" key="1">
    <source>
        <dbReference type="ARBA" id="ARBA00023125"/>
    </source>
</evidence>
<dbReference type="HOGENOM" id="CLU_112331_5_2_10"/>